<reference evidence="8 9" key="1">
    <citation type="submission" date="2016-10" db="EMBL/GenBank/DDBJ databases">
        <authorList>
            <person name="de Groot N.N."/>
        </authorList>
    </citation>
    <scope>NUCLEOTIDE SEQUENCE [LARGE SCALE GENOMIC DNA]</scope>
    <source>
        <strain evidence="8 9">DSM 28010</strain>
    </source>
</reference>
<evidence type="ECO:0000256" key="5">
    <source>
        <dbReference type="RuleBase" id="RU000499"/>
    </source>
</evidence>
<protein>
    <recommendedName>
        <fullName evidence="5">Glutathione peroxidase</fullName>
    </recommendedName>
</protein>
<keyword evidence="9" id="KW-1185">Reference proteome</keyword>
<dbReference type="AlphaFoldDB" id="A0A1G8P0W4"/>
<evidence type="ECO:0000256" key="6">
    <source>
        <dbReference type="SAM" id="SignalP"/>
    </source>
</evidence>
<dbReference type="CDD" id="cd00340">
    <property type="entry name" value="GSH_Peroxidase"/>
    <property type="match status" value="1"/>
</dbReference>
<dbReference type="PROSITE" id="PS00460">
    <property type="entry name" value="GLUTATHIONE_PEROXID_1"/>
    <property type="match status" value="1"/>
</dbReference>
<dbReference type="Pfam" id="PF00255">
    <property type="entry name" value="GSHPx"/>
    <property type="match status" value="1"/>
</dbReference>
<accession>A0A1G8P0W4</accession>
<dbReference type="Proteomes" id="UP000199340">
    <property type="component" value="Unassembled WGS sequence"/>
</dbReference>
<gene>
    <name evidence="8" type="ORF">SAMN05421850_10614</name>
</gene>
<keyword evidence="6" id="KW-0732">Signal</keyword>
<evidence type="ECO:0000313" key="8">
    <source>
        <dbReference type="EMBL" id="SDI85470.1"/>
    </source>
</evidence>
<dbReference type="InterPro" id="IPR000889">
    <property type="entry name" value="Glutathione_peroxidase"/>
</dbReference>
<dbReference type="InterPro" id="IPR013766">
    <property type="entry name" value="Thioredoxin_domain"/>
</dbReference>
<name>A0A1G8P0W4_9RHOB</name>
<dbReference type="SUPFAM" id="SSF52833">
    <property type="entry name" value="Thioredoxin-like"/>
    <property type="match status" value="1"/>
</dbReference>
<dbReference type="GO" id="GO:0004601">
    <property type="term" value="F:peroxidase activity"/>
    <property type="evidence" value="ECO:0007669"/>
    <property type="project" value="UniProtKB-KW"/>
</dbReference>
<organism evidence="8 9">
    <name type="scientific">Lutimaribacter saemankumensis</name>
    <dbReference type="NCBI Taxonomy" id="490829"/>
    <lineage>
        <taxon>Bacteria</taxon>
        <taxon>Pseudomonadati</taxon>
        <taxon>Pseudomonadota</taxon>
        <taxon>Alphaproteobacteria</taxon>
        <taxon>Rhodobacterales</taxon>
        <taxon>Roseobacteraceae</taxon>
        <taxon>Lutimaribacter</taxon>
    </lineage>
</organism>
<feature type="chain" id="PRO_5011597696" description="Glutathione peroxidase" evidence="6">
    <location>
        <begin position="32"/>
        <end position="185"/>
    </location>
</feature>
<dbReference type="InterPro" id="IPR029759">
    <property type="entry name" value="GPX_AS"/>
</dbReference>
<dbReference type="Gene3D" id="3.40.30.10">
    <property type="entry name" value="Glutaredoxin"/>
    <property type="match status" value="1"/>
</dbReference>
<evidence type="ECO:0000256" key="3">
    <source>
        <dbReference type="ARBA" id="ARBA00023002"/>
    </source>
</evidence>
<keyword evidence="3 5" id="KW-0560">Oxidoreductase</keyword>
<dbReference type="PROSITE" id="PS51355">
    <property type="entry name" value="GLUTATHIONE_PEROXID_3"/>
    <property type="match status" value="1"/>
</dbReference>
<feature type="active site" evidence="4">
    <location>
        <position position="63"/>
    </location>
</feature>
<dbReference type="GO" id="GO:0034599">
    <property type="term" value="P:cellular response to oxidative stress"/>
    <property type="evidence" value="ECO:0007669"/>
    <property type="project" value="TreeGrafter"/>
</dbReference>
<keyword evidence="2 5" id="KW-0575">Peroxidase</keyword>
<sequence>MISALRKSYAPLMLACLALAALFVLAPMARAADFSFDSIDGGKIDLADWRGKPVLVVNTASRCGFTPQYDALQELHDRYGSRGLLVLAVPSNDFRQELSSEEEVKEFCDVNFDLTLPMTTITHVKGAEAHPFYRWVQDTAGFTPGWNFNKILIGPDGTVLETWGSPVRPTSGKVVSRIEGLLPKS</sequence>
<dbReference type="PROSITE" id="PS51352">
    <property type="entry name" value="THIOREDOXIN_2"/>
    <property type="match status" value="1"/>
</dbReference>
<evidence type="ECO:0000256" key="4">
    <source>
        <dbReference type="PIRSR" id="PIRSR000303-1"/>
    </source>
</evidence>
<comment type="similarity">
    <text evidence="1 5">Belongs to the glutathione peroxidase family.</text>
</comment>
<proteinExistence type="inferred from homology"/>
<dbReference type="EMBL" id="FNEB01000006">
    <property type="protein sequence ID" value="SDI85470.1"/>
    <property type="molecule type" value="Genomic_DNA"/>
</dbReference>
<dbReference type="InterPro" id="IPR036249">
    <property type="entry name" value="Thioredoxin-like_sf"/>
</dbReference>
<evidence type="ECO:0000256" key="1">
    <source>
        <dbReference type="ARBA" id="ARBA00006926"/>
    </source>
</evidence>
<evidence type="ECO:0000256" key="2">
    <source>
        <dbReference type="ARBA" id="ARBA00022559"/>
    </source>
</evidence>
<dbReference type="STRING" id="490829.SAMN05421850_10614"/>
<dbReference type="PIRSF" id="PIRSF000303">
    <property type="entry name" value="Glutathion_perox"/>
    <property type="match status" value="1"/>
</dbReference>
<feature type="signal peptide" evidence="6">
    <location>
        <begin position="1"/>
        <end position="31"/>
    </location>
</feature>
<evidence type="ECO:0000313" key="9">
    <source>
        <dbReference type="Proteomes" id="UP000199340"/>
    </source>
</evidence>
<dbReference type="PANTHER" id="PTHR11592:SF78">
    <property type="entry name" value="GLUTATHIONE PEROXIDASE"/>
    <property type="match status" value="1"/>
</dbReference>
<dbReference type="PRINTS" id="PR01011">
    <property type="entry name" value="GLUTPROXDASE"/>
</dbReference>
<feature type="domain" description="Thioredoxin" evidence="7">
    <location>
        <begin position="25"/>
        <end position="183"/>
    </location>
</feature>
<dbReference type="PANTHER" id="PTHR11592">
    <property type="entry name" value="GLUTATHIONE PEROXIDASE"/>
    <property type="match status" value="1"/>
</dbReference>
<evidence type="ECO:0000259" key="7">
    <source>
        <dbReference type="PROSITE" id="PS51352"/>
    </source>
</evidence>